<dbReference type="Gene3D" id="1.10.287.1040">
    <property type="entry name" value="Exonuclease VII, small subunit"/>
    <property type="match status" value="1"/>
</dbReference>
<dbReference type="Pfam" id="PF02609">
    <property type="entry name" value="Exonuc_VII_S"/>
    <property type="match status" value="1"/>
</dbReference>
<evidence type="ECO:0000256" key="1">
    <source>
        <dbReference type="ARBA" id="ARBA00009998"/>
    </source>
</evidence>
<keyword evidence="2 6" id="KW-0963">Cytoplasm</keyword>
<dbReference type="Proteomes" id="UP001549167">
    <property type="component" value="Unassembled WGS sequence"/>
</dbReference>
<evidence type="ECO:0000256" key="3">
    <source>
        <dbReference type="ARBA" id="ARBA00022722"/>
    </source>
</evidence>
<dbReference type="InterPro" id="IPR037004">
    <property type="entry name" value="Exonuc_VII_ssu_sf"/>
</dbReference>
<accession>A0ABV2KXL4</accession>
<keyword evidence="4 6" id="KW-0378">Hydrolase</keyword>
<reference evidence="7 8" key="1">
    <citation type="submission" date="2024-06" db="EMBL/GenBank/DDBJ databases">
        <title>Genomic Encyclopedia of Type Strains, Phase IV (KMG-IV): sequencing the most valuable type-strain genomes for metagenomic binning, comparative biology and taxonomic classification.</title>
        <authorList>
            <person name="Goeker M."/>
        </authorList>
    </citation>
    <scope>NUCLEOTIDE SEQUENCE [LARGE SCALE GENOMIC DNA]</scope>
    <source>
        <strain evidence="7 8">DSM 23520</strain>
    </source>
</reference>
<dbReference type="RefSeq" id="WP_354221551.1">
    <property type="nucleotide sequence ID" value="NZ_JBEPMX010000015.1"/>
</dbReference>
<comment type="catalytic activity">
    <reaction evidence="6">
        <text>Exonucleolytic cleavage in either 5'- to 3'- or 3'- to 5'-direction to yield nucleoside 5'-phosphates.</text>
        <dbReference type="EC" id="3.1.11.6"/>
    </reaction>
</comment>
<sequence>MEEKTELTFEQAMERLDKIVEQLEQGDVPLEKAIQYYKDGMELTKVCHDKLKNVENEMAEIMNQNGDTTTFTVEDESE</sequence>
<dbReference type="PANTHER" id="PTHR34137:SF1">
    <property type="entry name" value="EXODEOXYRIBONUCLEASE 7 SMALL SUBUNIT"/>
    <property type="match status" value="1"/>
</dbReference>
<dbReference type="PANTHER" id="PTHR34137">
    <property type="entry name" value="EXODEOXYRIBONUCLEASE 7 SMALL SUBUNIT"/>
    <property type="match status" value="1"/>
</dbReference>
<evidence type="ECO:0000256" key="5">
    <source>
        <dbReference type="ARBA" id="ARBA00022839"/>
    </source>
</evidence>
<name>A0ABV2KXL4_9BACI</name>
<keyword evidence="5 6" id="KW-0269">Exonuclease</keyword>
<comment type="subunit">
    <text evidence="6">Heterooligomer composed of large and small subunits.</text>
</comment>
<proteinExistence type="inferred from homology"/>
<keyword evidence="8" id="KW-1185">Reference proteome</keyword>
<dbReference type="InterPro" id="IPR003761">
    <property type="entry name" value="Exonuc_VII_S"/>
</dbReference>
<comment type="caution">
    <text evidence="7">The sequence shown here is derived from an EMBL/GenBank/DDBJ whole genome shotgun (WGS) entry which is preliminary data.</text>
</comment>
<evidence type="ECO:0000313" key="8">
    <source>
        <dbReference type="Proteomes" id="UP001549167"/>
    </source>
</evidence>
<dbReference type="EC" id="3.1.11.6" evidence="6"/>
<comment type="subcellular location">
    <subcellularLocation>
        <location evidence="6">Cytoplasm</location>
    </subcellularLocation>
</comment>
<dbReference type="HAMAP" id="MF_00337">
    <property type="entry name" value="Exonuc_7_S"/>
    <property type="match status" value="1"/>
</dbReference>
<comment type="function">
    <text evidence="6">Bidirectionally degrades single-stranded DNA into large acid-insoluble oligonucleotides, which are then degraded further into small acid-soluble oligonucleotides.</text>
</comment>
<dbReference type="SUPFAM" id="SSF116842">
    <property type="entry name" value="XseB-like"/>
    <property type="match status" value="1"/>
</dbReference>
<keyword evidence="3 6" id="KW-0540">Nuclease</keyword>
<dbReference type="EMBL" id="JBEPMX010000015">
    <property type="protein sequence ID" value="MET3684316.1"/>
    <property type="molecule type" value="Genomic_DNA"/>
</dbReference>
<dbReference type="GO" id="GO:0008855">
    <property type="term" value="F:exodeoxyribonuclease VII activity"/>
    <property type="evidence" value="ECO:0007669"/>
    <property type="project" value="UniProtKB-EC"/>
</dbReference>
<organism evidence="7 8">
    <name type="scientific">Alkalibacillus flavidus</name>
    <dbReference type="NCBI Taxonomy" id="546021"/>
    <lineage>
        <taxon>Bacteria</taxon>
        <taxon>Bacillati</taxon>
        <taxon>Bacillota</taxon>
        <taxon>Bacilli</taxon>
        <taxon>Bacillales</taxon>
        <taxon>Bacillaceae</taxon>
        <taxon>Alkalibacillus</taxon>
    </lineage>
</organism>
<protein>
    <recommendedName>
        <fullName evidence="6">Exodeoxyribonuclease 7 small subunit</fullName>
        <ecNumber evidence="6">3.1.11.6</ecNumber>
    </recommendedName>
    <alternativeName>
        <fullName evidence="6">Exodeoxyribonuclease VII small subunit</fullName>
        <shortName evidence="6">Exonuclease VII small subunit</shortName>
    </alternativeName>
</protein>
<evidence type="ECO:0000256" key="4">
    <source>
        <dbReference type="ARBA" id="ARBA00022801"/>
    </source>
</evidence>
<dbReference type="PIRSF" id="PIRSF006488">
    <property type="entry name" value="Exonuc_VII_S"/>
    <property type="match status" value="1"/>
</dbReference>
<comment type="similarity">
    <text evidence="1 6">Belongs to the XseB family.</text>
</comment>
<evidence type="ECO:0000256" key="2">
    <source>
        <dbReference type="ARBA" id="ARBA00022490"/>
    </source>
</evidence>
<dbReference type="NCBIfam" id="TIGR01280">
    <property type="entry name" value="xseB"/>
    <property type="match status" value="1"/>
</dbReference>
<gene>
    <name evidence="6" type="primary">xseB</name>
    <name evidence="7" type="ORF">ABID56_002442</name>
</gene>
<evidence type="ECO:0000256" key="6">
    <source>
        <dbReference type="HAMAP-Rule" id="MF_00337"/>
    </source>
</evidence>
<evidence type="ECO:0000313" key="7">
    <source>
        <dbReference type="EMBL" id="MET3684316.1"/>
    </source>
</evidence>